<dbReference type="InterPro" id="IPR036388">
    <property type="entry name" value="WH-like_DNA-bd_sf"/>
</dbReference>
<gene>
    <name evidence="3" type="ORF">CMUST_00450</name>
</gene>
<evidence type="ECO:0000256" key="1">
    <source>
        <dbReference type="ARBA" id="ARBA00006479"/>
    </source>
</evidence>
<reference evidence="3 4" key="1">
    <citation type="journal article" date="2015" name="Genome Announc.">
        <title>Complete Genome Sequence of the Type Strain Corynebacterium mustelae DSM 45274, Isolated from Various Tissues of a Male Ferret with Lethal Sepsis.</title>
        <authorList>
            <person name="Ruckert C."/>
            <person name="Eimer J."/>
            <person name="Winkler A."/>
            <person name="Tauch A."/>
        </authorList>
    </citation>
    <scope>NUCLEOTIDE SEQUENCE [LARGE SCALE GENOMIC DNA]</scope>
    <source>
        <strain evidence="3 4">DSM 45274</strain>
    </source>
</reference>
<organism evidence="3 4">
    <name type="scientific">Corynebacterium mustelae</name>
    <dbReference type="NCBI Taxonomy" id="571915"/>
    <lineage>
        <taxon>Bacteria</taxon>
        <taxon>Bacillati</taxon>
        <taxon>Actinomycetota</taxon>
        <taxon>Actinomycetes</taxon>
        <taxon>Mycobacteriales</taxon>
        <taxon>Corynebacteriaceae</taxon>
        <taxon>Corynebacterium</taxon>
    </lineage>
</organism>
<dbReference type="RefSeq" id="WP_047260868.1">
    <property type="nucleotide sequence ID" value="NZ_CP011542.1"/>
</dbReference>
<feature type="region of interest" description="Disordered" evidence="2">
    <location>
        <begin position="202"/>
        <end position="224"/>
    </location>
</feature>
<dbReference type="Pfam" id="PF00480">
    <property type="entry name" value="ROK"/>
    <property type="match status" value="1"/>
</dbReference>
<dbReference type="SUPFAM" id="SSF53067">
    <property type="entry name" value="Actin-like ATPase domain"/>
    <property type="match status" value="1"/>
</dbReference>
<name>A0A0G3H014_9CORY</name>
<dbReference type="OrthoDB" id="3605644at2"/>
<evidence type="ECO:0000313" key="3">
    <source>
        <dbReference type="EMBL" id="AKK04447.1"/>
    </source>
</evidence>
<evidence type="ECO:0000256" key="2">
    <source>
        <dbReference type="SAM" id="MobiDB-lite"/>
    </source>
</evidence>
<dbReference type="STRING" id="571915.CMUST_00450"/>
<dbReference type="Gene3D" id="1.10.10.10">
    <property type="entry name" value="Winged helix-like DNA-binding domain superfamily/Winged helix DNA-binding domain"/>
    <property type="match status" value="1"/>
</dbReference>
<dbReference type="InterPro" id="IPR000600">
    <property type="entry name" value="ROK"/>
</dbReference>
<sequence length="351" mass="37786">MRTESSFSHSTIFTGPSNPAALCLQLIRLKQPVTRTFLVDHSPHSQPTITRAVLGLMGAQLVRERPDKIMPIGPGRPKIPLELTPSPWVHVGMAIGTKSTYLGVYGTRGQLLREQFVEISPAEHSVQNFVNEMVPHIIRMVSDSKLPLANLGISTSGIVDDHSLITAANLGWDHADIVNPLHQALDVPITIASVIEAIAGAEQHTQIPPKPAPKPRPNQKRLPKVPKVHEHRGLIFYVDDSIGAAVHTYNSVKLLEVGNYTSVEAAAMDLASKTSPDTIVLAGSAFENSADAHAVGRALRASKHANVEIRVIPTHIDNARAAARSVALSGLLTDPINFAKQIVTGSSQYAI</sequence>
<reference evidence="4" key="2">
    <citation type="submission" date="2015-05" db="EMBL/GenBank/DDBJ databases">
        <title>Complete genome sequence of Corynebacterium mustelae DSM 45274, isolated from various tissues of a male ferret with lethal sepsis.</title>
        <authorList>
            <person name="Ruckert C."/>
            <person name="Albersmeier A."/>
            <person name="Winkler A."/>
            <person name="Tauch A."/>
        </authorList>
    </citation>
    <scope>NUCLEOTIDE SEQUENCE [LARGE SCALE GENOMIC DNA]</scope>
    <source>
        <strain evidence="4">DSM 45274</strain>
    </source>
</reference>
<dbReference type="Gene3D" id="3.30.420.40">
    <property type="match status" value="1"/>
</dbReference>
<dbReference type="InterPro" id="IPR043129">
    <property type="entry name" value="ATPase_NBD"/>
</dbReference>
<keyword evidence="4" id="KW-1185">Reference proteome</keyword>
<dbReference type="AlphaFoldDB" id="A0A0G3H014"/>
<evidence type="ECO:0000313" key="4">
    <source>
        <dbReference type="Proteomes" id="UP000035199"/>
    </source>
</evidence>
<comment type="similarity">
    <text evidence="1">Belongs to the ROK (NagC/XylR) family.</text>
</comment>
<dbReference type="PATRIC" id="fig|571915.4.peg.94"/>
<dbReference type="EMBL" id="CP011542">
    <property type="protein sequence ID" value="AKK04447.1"/>
    <property type="molecule type" value="Genomic_DNA"/>
</dbReference>
<protein>
    <submittedName>
        <fullName evidence="3">ROK family protein</fullName>
    </submittedName>
</protein>
<proteinExistence type="inferred from homology"/>
<accession>A0A0G3H014</accession>
<dbReference type="KEGG" id="cmv:CMUST_00450"/>
<dbReference type="Proteomes" id="UP000035199">
    <property type="component" value="Chromosome"/>
</dbReference>